<reference evidence="3 4" key="3">
    <citation type="journal article" date="2015" name="Genome Announc.">
        <title>Draft Genome Sequence of the Archiascomycetous Yeast Saitoella complicata.</title>
        <authorList>
            <person name="Yamauchi K."/>
            <person name="Kondo S."/>
            <person name="Hamamoto M."/>
            <person name="Takahashi Y."/>
            <person name="Ogura Y."/>
            <person name="Hayashi T."/>
            <person name="Nishida H."/>
        </authorList>
    </citation>
    <scope>NUCLEOTIDE SEQUENCE [LARGE SCALE GENOMIC DNA]</scope>
    <source>
        <strain evidence="3 4">NRRL Y-17804</strain>
    </source>
</reference>
<feature type="region of interest" description="Disordered" evidence="1">
    <location>
        <begin position="1"/>
        <end position="59"/>
    </location>
</feature>
<feature type="region of interest" description="Disordered" evidence="1">
    <location>
        <begin position="160"/>
        <end position="193"/>
    </location>
</feature>
<dbReference type="PANTHER" id="PTHR13609">
    <property type="entry name" value="UBIQUITIN DOMAIN CONTAINING 1 PROTEIN-RELATED"/>
    <property type="match status" value="1"/>
</dbReference>
<dbReference type="Gene3D" id="1.20.225.20">
    <property type="entry name" value="Ub domain-containing protein, DC-UbP/UBTD2, N-terminal domain"/>
    <property type="match status" value="1"/>
</dbReference>
<dbReference type="OrthoDB" id="1640476at2759"/>
<proteinExistence type="predicted"/>
<sequence length="296" mass="31762">MGGCMSRSADTVQDGQGHDTRGRRESMRRGSERSVRRNPQEPPIGGNRPYHPHPNKSWTSPLPLPLPDLLLQRLAFWETAPTYEGREHIWRLLRTVVEDSGLTLTEKQGLLDAEGMVLPTGDLLDGAYDRTGVRYQVPVYCLAEPTNLVVEVVRAAPPVASSPTQTQASSQTSAGTSPSPPPSPTKPIPTPTPALASTLLASATVITTPAPTTPTTTTSTPTITLTIRFSNSLGDTTLTNIPETYTAAQIAEAALQQQGLEGRVGAILCLGRRMEGGRGVREQGWREGVVVQVMVV</sequence>
<gene>
    <name evidence="3" type="ORF">G7K_5611-t1</name>
</gene>
<comment type="caution">
    <text evidence="3">The sequence shown here is derived from an EMBL/GenBank/DDBJ whole genome shotgun (WGS) entry which is preliminary data.</text>
</comment>
<dbReference type="InterPro" id="IPR032752">
    <property type="entry name" value="DC-UbP/UBTD2_N"/>
</dbReference>
<dbReference type="EMBL" id="BACD03000047">
    <property type="protein sequence ID" value="GAO51512.1"/>
    <property type="molecule type" value="Genomic_DNA"/>
</dbReference>
<dbReference type="Pfam" id="PF16455">
    <property type="entry name" value="UBD"/>
    <property type="match status" value="1"/>
</dbReference>
<dbReference type="AlphaFoldDB" id="A0A0E9NNR1"/>
<evidence type="ECO:0000256" key="1">
    <source>
        <dbReference type="SAM" id="MobiDB-lite"/>
    </source>
</evidence>
<evidence type="ECO:0000313" key="4">
    <source>
        <dbReference type="Proteomes" id="UP000033140"/>
    </source>
</evidence>
<dbReference type="InterPro" id="IPR038169">
    <property type="entry name" value="DC-UbP/UBTD2_N_sf"/>
</dbReference>
<name>A0A0E9NNR1_SAICN</name>
<dbReference type="RefSeq" id="XP_019027070.1">
    <property type="nucleotide sequence ID" value="XM_019172169.1"/>
</dbReference>
<reference evidence="3 4" key="2">
    <citation type="journal article" date="2014" name="J. Gen. Appl. Microbiol.">
        <title>The early diverging ascomycetous budding yeast Saitoella complicata has three histone deacetylases belonging to the Clr6, Hos2, and Rpd3 lineages.</title>
        <authorList>
            <person name="Nishida H."/>
            <person name="Matsumoto T."/>
            <person name="Kondo S."/>
            <person name="Hamamoto M."/>
            <person name="Yoshikawa H."/>
        </authorList>
    </citation>
    <scope>NUCLEOTIDE SEQUENCE [LARGE SCALE GENOMIC DNA]</scope>
    <source>
        <strain evidence="3 4">NRRL Y-17804</strain>
    </source>
</reference>
<evidence type="ECO:0000313" key="3">
    <source>
        <dbReference type="EMBL" id="GAO51512.1"/>
    </source>
</evidence>
<dbReference type="Proteomes" id="UP000033140">
    <property type="component" value="Unassembled WGS sequence"/>
</dbReference>
<keyword evidence="4" id="KW-1185">Reference proteome</keyword>
<organism evidence="3 4">
    <name type="scientific">Saitoella complicata (strain BCRC 22490 / CBS 7301 / JCM 7358 / NBRC 10748 / NRRL Y-17804)</name>
    <dbReference type="NCBI Taxonomy" id="698492"/>
    <lineage>
        <taxon>Eukaryota</taxon>
        <taxon>Fungi</taxon>
        <taxon>Dikarya</taxon>
        <taxon>Ascomycota</taxon>
        <taxon>Taphrinomycotina</taxon>
        <taxon>Taphrinomycotina incertae sedis</taxon>
        <taxon>Saitoella</taxon>
    </lineage>
</organism>
<accession>A0A0E9NNR1</accession>
<feature type="domain" description="DC-UbP/UBTD2 N-terminal" evidence="2">
    <location>
        <begin position="55"/>
        <end position="149"/>
    </location>
</feature>
<feature type="compositionally biased region" description="Low complexity" evidence="1">
    <location>
        <begin position="160"/>
        <end position="177"/>
    </location>
</feature>
<feature type="compositionally biased region" description="Basic and acidic residues" evidence="1">
    <location>
        <begin position="16"/>
        <end position="39"/>
    </location>
</feature>
<protein>
    <recommendedName>
        <fullName evidence="2">DC-UbP/UBTD2 N-terminal domain-containing protein</fullName>
    </recommendedName>
</protein>
<dbReference type="InterPro" id="IPR039869">
    <property type="entry name" value="UBTD1/2"/>
</dbReference>
<evidence type="ECO:0000259" key="2">
    <source>
        <dbReference type="Pfam" id="PF16455"/>
    </source>
</evidence>
<feature type="compositionally biased region" description="Pro residues" evidence="1">
    <location>
        <begin position="178"/>
        <end position="192"/>
    </location>
</feature>
<reference evidence="3 4" key="1">
    <citation type="journal article" date="2011" name="J. Gen. Appl. Microbiol.">
        <title>Draft genome sequencing of the enigmatic yeast Saitoella complicata.</title>
        <authorList>
            <person name="Nishida H."/>
            <person name="Hamamoto M."/>
            <person name="Sugiyama J."/>
        </authorList>
    </citation>
    <scope>NUCLEOTIDE SEQUENCE [LARGE SCALE GENOMIC DNA]</scope>
    <source>
        <strain evidence="3 4">NRRL Y-17804</strain>
    </source>
</reference>